<gene>
    <name evidence="2" type="ORF">E5676_scaffold477G00670</name>
    <name evidence="1" type="ORF">E6C27_scaffold795G00740</name>
</gene>
<dbReference type="GO" id="GO:0005634">
    <property type="term" value="C:nucleus"/>
    <property type="evidence" value="ECO:0007669"/>
    <property type="project" value="TreeGrafter"/>
</dbReference>
<dbReference type="OrthoDB" id="434519at2759"/>
<dbReference type="PRINTS" id="PR00114">
    <property type="entry name" value="STPHPHTASE"/>
</dbReference>
<dbReference type="GO" id="GO:0005737">
    <property type="term" value="C:cytoplasm"/>
    <property type="evidence" value="ECO:0007669"/>
    <property type="project" value="TreeGrafter"/>
</dbReference>
<name>A0A5A7TG14_CUCMM</name>
<dbReference type="SUPFAM" id="SSF56300">
    <property type="entry name" value="Metallo-dependent phosphatases"/>
    <property type="match status" value="1"/>
</dbReference>
<dbReference type="EMBL" id="SSTE01016125">
    <property type="protein sequence ID" value="KAA0042362.1"/>
    <property type="molecule type" value="Genomic_DNA"/>
</dbReference>
<dbReference type="GO" id="GO:0004722">
    <property type="term" value="F:protein serine/threonine phosphatase activity"/>
    <property type="evidence" value="ECO:0007669"/>
    <property type="project" value="TreeGrafter"/>
</dbReference>
<organism evidence="1 3">
    <name type="scientific">Cucumis melo var. makuwa</name>
    <name type="common">Oriental melon</name>
    <dbReference type="NCBI Taxonomy" id="1194695"/>
    <lineage>
        <taxon>Eukaryota</taxon>
        <taxon>Viridiplantae</taxon>
        <taxon>Streptophyta</taxon>
        <taxon>Embryophyta</taxon>
        <taxon>Tracheophyta</taxon>
        <taxon>Spermatophyta</taxon>
        <taxon>Magnoliopsida</taxon>
        <taxon>eudicotyledons</taxon>
        <taxon>Gunneridae</taxon>
        <taxon>Pentapetalae</taxon>
        <taxon>rosids</taxon>
        <taxon>fabids</taxon>
        <taxon>Cucurbitales</taxon>
        <taxon>Cucurbitaceae</taxon>
        <taxon>Benincaseae</taxon>
        <taxon>Cucumis</taxon>
    </lineage>
</organism>
<dbReference type="STRING" id="1194695.A0A5A7TG14"/>
<dbReference type="Gene3D" id="3.60.21.10">
    <property type="match status" value="1"/>
</dbReference>
<evidence type="ECO:0000313" key="4">
    <source>
        <dbReference type="Proteomes" id="UP000321947"/>
    </source>
</evidence>
<evidence type="ECO:0000313" key="3">
    <source>
        <dbReference type="Proteomes" id="UP000321393"/>
    </source>
</evidence>
<sequence>MIIPVPVHCFTYGKVERVLTTHYLDLVCRAYQIAADGYELFAERQLVTIFSTPNSCGEFDNIGALMSVDEELMCFLQILKPVDENGNKVMVPTRTFVASYEDAAINISLESDASCLRVAHQTKDVQIIDHDIALLFQPMFMLGITIGTSSLSFFEGIEMWKEETILKTVVNSHGKLLVDVEYDPLILKEQKTELVLGICSSSSRVPRQVYLGIAPFTRVDSLSVDSIKGHNQVSGKGFLTTGPQIEAGNILLMGYVVNWNCMSLDFKVLRLIRASFGITRLIRASFGITRLICASFGITRLIGRVQRGADRRGARRMREEHMDASGFLYASADVFCYSLFSLSGRVMFRIFGCDFVVDELSTVFWNSRDIDLK</sequence>
<dbReference type="InterPro" id="IPR006186">
    <property type="entry name" value="Ser/Thr-sp_prot-phosphatase"/>
</dbReference>
<evidence type="ECO:0000313" key="2">
    <source>
        <dbReference type="EMBL" id="TYK15484.1"/>
    </source>
</evidence>
<reference evidence="3 4" key="1">
    <citation type="submission" date="2019-08" db="EMBL/GenBank/DDBJ databases">
        <title>Draft genome sequences of two oriental melons (Cucumis melo L. var makuwa).</title>
        <authorList>
            <person name="Kwon S.-Y."/>
        </authorList>
    </citation>
    <scope>NUCLEOTIDE SEQUENCE [LARGE SCALE GENOMIC DNA]</scope>
    <source>
        <strain evidence="4">cv. Chang Bougi</strain>
        <strain evidence="3">cv. SW 3</strain>
        <tissue evidence="1">Leaf</tissue>
    </source>
</reference>
<protein>
    <submittedName>
        <fullName evidence="1">Serine/threonine-protein phosphatase PP1 isozyme 4</fullName>
    </submittedName>
</protein>
<accession>A0A5A7TG14</accession>
<dbReference type="AlphaFoldDB" id="A0A5A7TG14"/>
<dbReference type="PANTHER" id="PTHR11668">
    <property type="entry name" value="SERINE/THREONINE PROTEIN PHOSPHATASE"/>
    <property type="match status" value="1"/>
</dbReference>
<proteinExistence type="predicted"/>
<dbReference type="InterPro" id="IPR050341">
    <property type="entry name" value="PP1_catalytic_subunit"/>
</dbReference>
<dbReference type="Proteomes" id="UP000321947">
    <property type="component" value="Unassembled WGS sequence"/>
</dbReference>
<dbReference type="InterPro" id="IPR029052">
    <property type="entry name" value="Metallo-depent_PP-like"/>
</dbReference>
<dbReference type="Proteomes" id="UP000321393">
    <property type="component" value="Unassembled WGS sequence"/>
</dbReference>
<comment type="caution">
    <text evidence="1">The sequence shown here is derived from an EMBL/GenBank/DDBJ whole genome shotgun (WGS) entry which is preliminary data.</text>
</comment>
<evidence type="ECO:0000313" key="1">
    <source>
        <dbReference type="EMBL" id="KAA0042362.1"/>
    </source>
</evidence>
<dbReference type="EMBL" id="SSTD01008482">
    <property type="protein sequence ID" value="TYK15484.1"/>
    <property type="molecule type" value="Genomic_DNA"/>
</dbReference>
<dbReference type="PANTHER" id="PTHR11668:SF490">
    <property type="entry name" value="SERINE_THREONINE-PROTEIN PHOSPHATASE PP1 ISOZYME 4"/>
    <property type="match status" value="1"/>
</dbReference>